<feature type="domain" description="Luciferase-like" evidence="2">
    <location>
        <begin position="12"/>
        <end position="295"/>
    </location>
</feature>
<reference evidence="3" key="1">
    <citation type="journal article" date="2014" name="Int. J. Syst. Evol. Microbiol.">
        <title>Complete genome sequence of Corynebacterium casei LMG S-19264T (=DSM 44701T), isolated from a smear-ripened cheese.</title>
        <authorList>
            <consortium name="US DOE Joint Genome Institute (JGI-PGF)"/>
            <person name="Walter F."/>
            <person name="Albersmeier A."/>
            <person name="Kalinowski J."/>
            <person name="Ruckert C."/>
        </authorList>
    </citation>
    <scope>NUCLEOTIDE SEQUENCE</scope>
    <source>
        <strain evidence="3">CCM 7905</strain>
    </source>
</reference>
<keyword evidence="1" id="KW-0560">Oxidoreductase</keyword>
<keyword evidence="4" id="KW-1185">Reference proteome</keyword>
<dbReference type="EMBL" id="BMCU01000001">
    <property type="protein sequence ID" value="GGF97900.1"/>
    <property type="molecule type" value="Genomic_DNA"/>
</dbReference>
<comment type="caution">
    <text evidence="3">The sequence shown here is derived from an EMBL/GenBank/DDBJ whole genome shotgun (WGS) entry which is preliminary data.</text>
</comment>
<dbReference type="Pfam" id="PF00296">
    <property type="entry name" value="Bac_luciferase"/>
    <property type="match status" value="1"/>
</dbReference>
<sequence>MTTPTIRLSAYSPYSGPHVQDAAWWVALGASLGLERVWFGQQSSVSVLGGVGYAAGRGHRVPVGSAVTLLPTTTPFASALELRSLAQLSGSTVSAYFSPGYPAIQHALDGRRWPSPLTATREFFAALRGLLAGADVSERGDYYSTTFTSPAEDVTSSVELGLGVLRPAMARLAGEIADGAVTWLSSPDYLSEVLVPALHDGADSAHRAAPRVVATLHAGVGVDPADAVQVVRTGIGPHLSAPHYRDMLTRSGLQLDGPVTDADVRAVIDRRLFVVGDALDVAARAAELADAGADEVSVVLHDAPGATRDDIRRAWTDVASAAHRSTERTAA</sequence>
<gene>
    <name evidence="3" type="ORF">GCM10007304_09800</name>
</gene>
<dbReference type="Proteomes" id="UP000654257">
    <property type="component" value="Unassembled WGS sequence"/>
</dbReference>
<dbReference type="InterPro" id="IPR050564">
    <property type="entry name" value="F420-G6PD/mer"/>
</dbReference>
<dbReference type="PANTHER" id="PTHR43244">
    <property type="match status" value="1"/>
</dbReference>
<dbReference type="AlphaFoldDB" id="A0A917FSF4"/>
<evidence type="ECO:0000313" key="3">
    <source>
        <dbReference type="EMBL" id="GGF97900.1"/>
    </source>
</evidence>
<evidence type="ECO:0000259" key="2">
    <source>
        <dbReference type="Pfam" id="PF00296"/>
    </source>
</evidence>
<dbReference type="SUPFAM" id="SSF51679">
    <property type="entry name" value="Bacterial luciferase-like"/>
    <property type="match status" value="1"/>
</dbReference>
<name>A0A917FSF4_9NOCA</name>
<reference evidence="3" key="2">
    <citation type="submission" date="2020-09" db="EMBL/GenBank/DDBJ databases">
        <authorList>
            <person name="Sun Q."/>
            <person name="Sedlacek I."/>
        </authorList>
    </citation>
    <scope>NUCLEOTIDE SEQUENCE</scope>
    <source>
        <strain evidence="3">CCM 7905</strain>
    </source>
</reference>
<dbReference type="RefSeq" id="WP_188543527.1">
    <property type="nucleotide sequence ID" value="NZ_BMCU01000001.1"/>
</dbReference>
<accession>A0A917FSF4</accession>
<organism evidence="3 4">
    <name type="scientific">Rhodococcoides trifolii</name>
    <dbReference type="NCBI Taxonomy" id="908250"/>
    <lineage>
        <taxon>Bacteria</taxon>
        <taxon>Bacillati</taxon>
        <taxon>Actinomycetota</taxon>
        <taxon>Actinomycetes</taxon>
        <taxon>Mycobacteriales</taxon>
        <taxon>Nocardiaceae</taxon>
        <taxon>Rhodococcoides</taxon>
    </lineage>
</organism>
<dbReference type="InterPro" id="IPR036661">
    <property type="entry name" value="Luciferase-like_sf"/>
</dbReference>
<dbReference type="InterPro" id="IPR011251">
    <property type="entry name" value="Luciferase-like_dom"/>
</dbReference>
<protein>
    <recommendedName>
        <fullName evidence="2">Luciferase-like domain-containing protein</fullName>
    </recommendedName>
</protein>
<proteinExistence type="predicted"/>
<evidence type="ECO:0000256" key="1">
    <source>
        <dbReference type="ARBA" id="ARBA00023002"/>
    </source>
</evidence>
<dbReference type="GO" id="GO:0016705">
    <property type="term" value="F:oxidoreductase activity, acting on paired donors, with incorporation or reduction of molecular oxygen"/>
    <property type="evidence" value="ECO:0007669"/>
    <property type="project" value="InterPro"/>
</dbReference>
<dbReference type="CDD" id="cd01097">
    <property type="entry name" value="Tetrahydromethanopterin_reductase"/>
    <property type="match status" value="1"/>
</dbReference>
<dbReference type="Gene3D" id="3.20.20.30">
    <property type="entry name" value="Luciferase-like domain"/>
    <property type="match status" value="1"/>
</dbReference>
<dbReference type="PANTHER" id="PTHR43244:SF1">
    <property type="entry name" value="5,10-METHYLENETETRAHYDROMETHANOPTERIN REDUCTASE"/>
    <property type="match status" value="1"/>
</dbReference>
<evidence type="ECO:0000313" key="4">
    <source>
        <dbReference type="Proteomes" id="UP000654257"/>
    </source>
</evidence>